<dbReference type="PANTHER" id="PTHR48100">
    <property type="entry name" value="BROAD-SPECIFICITY PHOSPHATASE YOR283W-RELATED"/>
    <property type="match status" value="1"/>
</dbReference>
<feature type="binding site" evidence="2">
    <location>
        <begin position="11"/>
        <end position="18"/>
    </location>
    <ligand>
        <name>substrate</name>
    </ligand>
</feature>
<reference evidence="4" key="1">
    <citation type="submission" date="2016-08" db="EMBL/GenBank/DDBJ databases">
        <authorList>
            <person name="Tokovenko B."/>
            <person name="Kalinowski J."/>
        </authorList>
    </citation>
    <scope>NUCLEOTIDE SEQUENCE [LARGE SCALE GENOMIC DNA]</scope>
    <source>
        <strain evidence="4">UTMC102</strain>
    </source>
</reference>
<dbReference type="InterPro" id="IPR050275">
    <property type="entry name" value="PGM_Phosphatase"/>
</dbReference>
<evidence type="ECO:0000256" key="2">
    <source>
        <dbReference type="PIRSR" id="PIRSR613078-2"/>
    </source>
</evidence>
<comment type="caution">
    <text evidence="3">The sequence shown here is derived from an EMBL/GenBank/DDBJ whole genome shotgun (WGS) entry which is preliminary data.</text>
</comment>
<dbReference type="EMBL" id="MCOK01000001">
    <property type="protein sequence ID" value="OOC54999.1"/>
    <property type="molecule type" value="Genomic_DNA"/>
</dbReference>
<dbReference type="Proteomes" id="UP000189004">
    <property type="component" value="Unassembled WGS sequence"/>
</dbReference>
<dbReference type="GO" id="GO:0005737">
    <property type="term" value="C:cytoplasm"/>
    <property type="evidence" value="ECO:0007669"/>
    <property type="project" value="TreeGrafter"/>
</dbReference>
<sequence>MSDTPRVLFWRHGRTAWNVENRFQGQTDIDLDPIGHAQARRAGELLASMNPDVIVASDLRRAADTAGYLSRALGVRVEYDKGLRERFGGSWQGLTGVELSERWPAEHARMDIPDGEDIAEVGDRMHAAVERGLGKTPPGGLLVVVSHGAALRVGIARMLGISDEQREVLGPISNCCWSVIQRRRDHWRLMEHNAASLPEPVVLSDDA</sequence>
<accession>A0A1V3C3F1</accession>
<protein>
    <submittedName>
        <fullName evidence="3">Phosphoglycerate mutase</fullName>
    </submittedName>
</protein>
<evidence type="ECO:0000313" key="4">
    <source>
        <dbReference type="Proteomes" id="UP000189004"/>
    </source>
</evidence>
<evidence type="ECO:0000313" key="3">
    <source>
        <dbReference type="EMBL" id="OOC54999.1"/>
    </source>
</evidence>
<dbReference type="InterPro" id="IPR013078">
    <property type="entry name" value="His_Pase_superF_clade-1"/>
</dbReference>
<dbReference type="CDD" id="cd07067">
    <property type="entry name" value="HP_PGM_like"/>
    <property type="match status" value="1"/>
</dbReference>
<dbReference type="SMART" id="SM00855">
    <property type="entry name" value="PGAM"/>
    <property type="match status" value="1"/>
</dbReference>
<dbReference type="AlphaFoldDB" id="A0A1V3C3F1"/>
<dbReference type="SUPFAM" id="SSF53254">
    <property type="entry name" value="Phosphoglycerate mutase-like"/>
    <property type="match status" value="1"/>
</dbReference>
<proteinExistence type="predicted"/>
<feature type="active site" description="Proton donor/acceptor" evidence="1">
    <location>
        <position position="85"/>
    </location>
</feature>
<feature type="binding site" evidence="2">
    <location>
        <position position="61"/>
    </location>
    <ligand>
        <name>substrate</name>
    </ligand>
</feature>
<dbReference type="InterPro" id="IPR029033">
    <property type="entry name" value="His_PPase_superfam"/>
</dbReference>
<evidence type="ECO:0000256" key="1">
    <source>
        <dbReference type="PIRSR" id="PIRSR613078-1"/>
    </source>
</evidence>
<dbReference type="RefSeq" id="WP_170293717.1">
    <property type="nucleotide sequence ID" value="NZ_MCOK01000001.1"/>
</dbReference>
<name>A0A1V3C3F1_9ACTN</name>
<feature type="active site" description="Tele-phosphohistidine intermediate" evidence="1">
    <location>
        <position position="12"/>
    </location>
</feature>
<gene>
    <name evidence="3" type="ORF">NOSIN_15295</name>
</gene>
<dbReference type="PANTHER" id="PTHR48100:SF62">
    <property type="entry name" value="GLUCOSYL-3-PHOSPHOGLYCERATE PHOSPHATASE"/>
    <property type="match status" value="1"/>
</dbReference>
<keyword evidence="4" id="KW-1185">Reference proteome</keyword>
<dbReference type="GO" id="GO:0016791">
    <property type="term" value="F:phosphatase activity"/>
    <property type="evidence" value="ECO:0007669"/>
    <property type="project" value="TreeGrafter"/>
</dbReference>
<organism evidence="3 4">
    <name type="scientific">Nocardiopsis sinuspersici</name>
    <dbReference type="NCBI Taxonomy" id="501010"/>
    <lineage>
        <taxon>Bacteria</taxon>
        <taxon>Bacillati</taxon>
        <taxon>Actinomycetota</taxon>
        <taxon>Actinomycetes</taxon>
        <taxon>Streptosporangiales</taxon>
        <taxon>Nocardiopsidaceae</taxon>
        <taxon>Nocardiopsis</taxon>
    </lineage>
</organism>
<dbReference type="Gene3D" id="3.40.50.1240">
    <property type="entry name" value="Phosphoglycerate mutase-like"/>
    <property type="match status" value="1"/>
</dbReference>
<dbReference type="STRING" id="501010.NOSIN_15295"/>
<dbReference type="Pfam" id="PF00300">
    <property type="entry name" value="His_Phos_1"/>
    <property type="match status" value="1"/>
</dbReference>